<proteinExistence type="predicted"/>
<protein>
    <submittedName>
        <fullName evidence="1">Uncharacterized protein</fullName>
    </submittedName>
</protein>
<sequence>MNVNKSGILIECPTEDEIDKLRAEVESNLREEIDIRSPIKVRPKLTIHRVEKDMDIEESIKNLNNEEHKKSDLKHKHIMETNKGNHWILSIDPETFQKVIELGKVNQGWYRLRIQNS</sequence>
<gene>
    <name evidence="1" type="ORF">AVEN_174291_1</name>
</gene>
<dbReference type="AlphaFoldDB" id="A0A4Y2N8J8"/>
<evidence type="ECO:0000313" key="2">
    <source>
        <dbReference type="Proteomes" id="UP000499080"/>
    </source>
</evidence>
<comment type="caution">
    <text evidence="1">The sequence shown here is derived from an EMBL/GenBank/DDBJ whole genome shotgun (WGS) entry which is preliminary data.</text>
</comment>
<dbReference type="EMBL" id="BGPR01008721">
    <property type="protein sequence ID" value="GBN35601.1"/>
    <property type="molecule type" value="Genomic_DNA"/>
</dbReference>
<dbReference type="Proteomes" id="UP000499080">
    <property type="component" value="Unassembled WGS sequence"/>
</dbReference>
<dbReference type="OrthoDB" id="6437361at2759"/>
<keyword evidence="2" id="KW-1185">Reference proteome</keyword>
<name>A0A4Y2N8J8_ARAVE</name>
<reference evidence="1 2" key="1">
    <citation type="journal article" date="2019" name="Sci. Rep.">
        <title>Orb-weaving spider Araneus ventricosus genome elucidates the spidroin gene catalogue.</title>
        <authorList>
            <person name="Kono N."/>
            <person name="Nakamura H."/>
            <person name="Ohtoshi R."/>
            <person name="Moran D.A.P."/>
            <person name="Shinohara A."/>
            <person name="Yoshida Y."/>
            <person name="Fujiwara M."/>
            <person name="Mori M."/>
            <person name="Tomita M."/>
            <person name="Arakawa K."/>
        </authorList>
    </citation>
    <scope>NUCLEOTIDE SEQUENCE [LARGE SCALE GENOMIC DNA]</scope>
</reference>
<accession>A0A4Y2N8J8</accession>
<evidence type="ECO:0000313" key="1">
    <source>
        <dbReference type="EMBL" id="GBN35601.1"/>
    </source>
</evidence>
<organism evidence="1 2">
    <name type="scientific">Araneus ventricosus</name>
    <name type="common">Orbweaver spider</name>
    <name type="synonym">Epeira ventricosa</name>
    <dbReference type="NCBI Taxonomy" id="182803"/>
    <lineage>
        <taxon>Eukaryota</taxon>
        <taxon>Metazoa</taxon>
        <taxon>Ecdysozoa</taxon>
        <taxon>Arthropoda</taxon>
        <taxon>Chelicerata</taxon>
        <taxon>Arachnida</taxon>
        <taxon>Araneae</taxon>
        <taxon>Araneomorphae</taxon>
        <taxon>Entelegynae</taxon>
        <taxon>Araneoidea</taxon>
        <taxon>Araneidae</taxon>
        <taxon>Araneus</taxon>
    </lineage>
</organism>